<name>A0AC35TJM0_9BILA</name>
<evidence type="ECO:0000313" key="1">
    <source>
        <dbReference type="Proteomes" id="UP000095286"/>
    </source>
</evidence>
<dbReference type="WBParaSite" id="RSKR_0000122700.1">
    <property type="protein sequence ID" value="RSKR_0000122700.1"/>
    <property type="gene ID" value="RSKR_0000122700"/>
</dbReference>
<proteinExistence type="predicted"/>
<protein>
    <submittedName>
        <fullName evidence="2">Metalloendopeptidase</fullName>
    </submittedName>
</protein>
<accession>A0AC35TJM0</accession>
<sequence>MFLLLVVTIFINNSYCSFIDLSEERQIWPNGQIPYSLASDFSTEFVTNFLEAIDELQKHSCVTFKPKVEEDNLFLNIKKGDGCWSFIGLQSEMIDRGQTLSLNEDCKSKGAIMHYLMHSLGFFHEHTRYDRDHFITVMDDNIQPDKLNFYNKREIEEVDKLGPYDYFSIMHFDVKAYAVAEDRRSFKINMPGIDVKVIGQRTHLSMGDIHKLTSHYKCNGIPKRVAESKAVKPIISPMRKWSKQISLKSRENQCDQPEDSACDDLLERCPFMAKEGDCEKKPGVMLRLCAKSCCNCKKQKCFDTLDTQKFNTLCNSYLTIDNTKKSLCDMEHTRQNAIDYCPLHCGACAK</sequence>
<evidence type="ECO:0000313" key="2">
    <source>
        <dbReference type="WBParaSite" id="RSKR_0000122700.1"/>
    </source>
</evidence>
<dbReference type="Proteomes" id="UP000095286">
    <property type="component" value="Unplaced"/>
</dbReference>
<reference evidence="2" key="1">
    <citation type="submission" date="2016-11" db="UniProtKB">
        <authorList>
            <consortium name="WormBaseParasite"/>
        </authorList>
    </citation>
    <scope>IDENTIFICATION</scope>
    <source>
        <strain evidence="2">KR3021</strain>
    </source>
</reference>
<organism evidence="1 2">
    <name type="scientific">Rhabditophanes sp. KR3021</name>
    <dbReference type="NCBI Taxonomy" id="114890"/>
    <lineage>
        <taxon>Eukaryota</taxon>
        <taxon>Metazoa</taxon>
        <taxon>Ecdysozoa</taxon>
        <taxon>Nematoda</taxon>
        <taxon>Chromadorea</taxon>
        <taxon>Rhabditida</taxon>
        <taxon>Tylenchina</taxon>
        <taxon>Panagrolaimomorpha</taxon>
        <taxon>Strongyloidoidea</taxon>
        <taxon>Alloionematidae</taxon>
        <taxon>Rhabditophanes</taxon>
    </lineage>
</organism>